<evidence type="ECO:0000313" key="8">
    <source>
        <dbReference type="Proteomes" id="UP001153387"/>
    </source>
</evidence>
<evidence type="ECO:0000256" key="5">
    <source>
        <dbReference type="ARBA" id="ARBA00023163"/>
    </source>
</evidence>
<dbReference type="Proteomes" id="UP001153387">
    <property type="component" value="Unassembled WGS sequence"/>
</dbReference>
<dbReference type="InterPro" id="IPR055166">
    <property type="entry name" value="Transc_reg_Sar_Rot_HTH"/>
</dbReference>
<gene>
    <name evidence="7" type="ORF">OMP38_01870</name>
</gene>
<keyword evidence="2" id="KW-0963">Cytoplasm</keyword>
<dbReference type="PRINTS" id="PR00598">
    <property type="entry name" value="HTHMARR"/>
</dbReference>
<dbReference type="InterPro" id="IPR036390">
    <property type="entry name" value="WH_DNA-bd_sf"/>
</dbReference>
<dbReference type="RefSeq" id="WP_277563638.1">
    <property type="nucleotide sequence ID" value="NZ_JAPDHZ010000002.1"/>
</dbReference>
<accession>A0A9X4KCX7</accession>
<dbReference type="SMART" id="SM00347">
    <property type="entry name" value="HTH_MARR"/>
    <property type="match status" value="1"/>
</dbReference>
<evidence type="ECO:0000256" key="3">
    <source>
        <dbReference type="ARBA" id="ARBA00023015"/>
    </source>
</evidence>
<dbReference type="EMBL" id="JAPDHZ010000002">
    <property type="protein sequence ID" value="MDG0789731.1"/>
    <property type="molecule type" value="Genomic_DNA"/>
</dbReference>
<dbReference type="Gene3D" id="1.10.10.10">
    <property type="entry name" value="Winged helix-like DNA-binding domain superfamily/Winged helix DNA-binding domain"/>
    <property type="match status" value="1"/>
</dbReference>
<dbReference type="PANTHER" id="PTHR33164">
    <property type="entry name" value="TRANSCRIPTIONAL REGULATOR, MARR FAMILY"/>
    <property type="match status" value="1"/>
</dbReference>
<evidence type="ECO:0000256" key="2">
    <source>
        <dbReference type="ARBA" id="ARBA00022490"/>
    </source>
</evidence>
<dbReference type="FunFam" id="1.10.10.10:FF:000163">
    <property type="entry name" value="MarR family transcriptional regulator"/>
    <property type="match status" value="1"/>
</dbReference>
<sequence length="153" mass="16948">MSSEEALKLENLTCFAVYACAKEITRLYQPVLKELGLTYTQYIAMLALWERDAVSVKELGERLYLDSGTLTPLLKKLEAQGLLTRARDAGDERQLLIRLSAAGKALKEKALEVPEKVFCQSGVNVEMLLKIRSQMGELMTALQPAGAADQRGE</sequence>
<dbReference type="GO" id="GO:0005737">
    <property type="term" value="C:cytoplasm"/>
    <property type="evidence" value="ECO:0007669"/>
    <property type="project" value="UniProtKB-SubCell"/>
</dbReference>
<dbReference type="Pfam" id="PF22381">
    <property type="entry name" value="Staph_reg_Sar_Rot"/>
    <property type="match status" value="1"/>
</dbReference>
<dbReference type="GO" id="GO:0003677">
    <property type="term" value="F:DNA binding"/>
    <property type="evidence" value="ECO:0007669"/>
    <property type="project" value="UniProtKB-KW"/>
</dbReference>
<evidence type="ECO:0000259" key="6">
    <source>
        <dbReference type="PROSITE" id="PS50995"/>
    </source>
</evidence>
<protein>
    <submittedName>
        <fullName evidence="7">MarR family transcriptional regulator</fullName>
    </submittedName>
</protein>
<reference evidence="7 8" key="1">
    <citation type="submission" date="2022-10" db="EMBL/GenBank/DDBJ databases">
        <title>Comparative genomic analysis of Cohnella hashimotonis sp. nov., isolated from the International Space Station.</title>
        <authorList>
            <person name="Simpson A."/>
            <person name="Venkateswaran K."/>
        </authorList>
    </citation>
    <scope>NUCLEOTIDE SEQUENCE [LARGE SCALE GENOMIC DNA]</scope>
    <source>
        <strain evidence="7 8">DSM 18997</strain>
    </source>
</reference>
<dbReference type="InterPro" id="IPR036388">
    <property type="entry name" value="WH-like_DNA-bd_sf"/>
</dbReference>
<dbReference type="PANTHER" id="PTHR33164:SF5">
    <property type="entry name" value="ORGANIC HYDROPEROXIDE RESISTANCE TRANSCRIPTIONAL REGULATOR"/>
    <property type="match status" value="1"/>
</dbReference>
<dbReference type="SUPFAM" id="SSF46785">
    <property type="entry name" value="Winged helix' DNA-binding domain"/>
    <property type="match status" value="1"/>
</dbReference>
<keyword evidence="8" id="KW-1185">Reference proteome</keyword>
<evidence type="ECO:0000256" key="1">
    <source>
        <dbReference type="ARBA" id="ARBA00004496"/>
    </source>
</evidence>
<keyword evidence="5" id="KW-0804">Transcription</keyword>
<feature type="domain" description="HTH marR-type" evidence="6">
    <location>
        <begin position="1"/>
        <end position="153"/>
    </location>
</feature>
<evidence type="ECO:0000313" key="7">
    <source>
        <dbReference type="EMBL" id="MDG0789731.1"/>
    </source>
</evidence>
<comment type="caution">
    <text evidence="7">The sequence shown here is derived from an EMBL/GenBank/DDBJ whole genome shotgun (WGS) entry which is preliminary data.</text>
</comment>
<name>A0A9X4KCX7_9BACL</name>
<dbReference type="AlphaFoldDB" id="A0A9X4KCX7"/>
<keyword evidence="3" id="KW-0805">Transcription regulation</keyword>
<organism evidence="7 8">
    <name type="scientific">Cohnella ginsengisoli</name>
    <dbReference type="NCBI Taxonomy" id="425004"/>
    <lineage>
        <taxon>Bacteria</taxon>
        <taxon>Bacillati</taxon>
        <taxon>Bacillota</taxon>
        <taxon>Bacilli</taxon>
        <taxon>Bacillales</taxon>
        <taxon>Paenibacillaceae</taxon>
        <taxon>Cohnella</taxon>
    </lineage>
</organism>
<evidence type="ECO:0000256" key="4">
    <source>
        <dbReference type="ARBA" id="ARBA00023125"/>
    </source>
</evidence>
<dbReference type="GO" id="GO:0003700">
    <property type="term" value="F:DNA-binding transcription factor activity"/>
    <property type="evidence" value="ECO:0007669"/>
    <property type="project" value="InterPro"/>
</dbReference>
<proteinExistence type="predicted"/>
<dbReference type="InterPro" id="IPR039422">
    <property type="entry name" value="MarR/SlyA-like"/>
</dbReference>
<dbReference type="PROSITE" id="PS50995">
    <property type="entry name" value="HTH_MARR_2"/>
    <property type="match status" value="1"/>
</dbReference>
<comment type="subcellular location">
    <subcellularLocation>
        <location evidence="1">Cytoplasm</location>
    </subcellularLocation>
</comment>
<dbReference type="GO" id="GO:0006950">
    <property type="term" value="P:response to stress"/>
    <property type="evidence" value="ECO:0007669"/>
    <property type="project" value="TreeGrafter"/>
</dbReference>
<dbReference type="InterPro" id="IPR000835">
    <property type="entry name" value="HTH_MarR-typ"/>
</dbReference>
<keyword evidence="4" id="KW-0238">DNA-binding</keyword>